<evidence type="ECO:0000259" key="1">
    <source>
        <dbReference type="SMART" id="SM00421"/>
    </source>
</evidence>
<dbReference type="Proteomes" id="UP000218288">
    <property type="component" value="Chromosome"/>
</dbReference>
<dbReference type="GO" id="GO:0003677">
    <property type="term" value="F:DNA binding"/>
    <property type="evidence" value="ECO:0007669"/>
    <property type="project" value="InterPro"/>
</dbReference>
<protein>
    <submittedName>
        <fullName evidence="2">Regulatory protein LuxR</fullName>
    </submittedName>
</protein>
<dbReference type="RefSeq" id="WP_096484993.1">
    <property type="nucleotide sequence ID" value="NZ_AP014809.1"/>
</dbReference>
<dbReference type="OrthoDB" id="6697591at2"/>
<dbReference type="GO" id="GO:0006355">
    <property type="term" value="P:regulation of DNA-templated transcription"/>
    <property type="evidence" value="ECO:0007669"/>
    <property type="project" value="InterPro"/>
</dbReference>
<dbReference type="EMBL" id="AP014809">
    <property type="protein sequence ID" value="BAU90703.1"/>
    <property type="molecule type" value="Genomic_DNA"/>
</dbReference>
<dbReference type="SMART" id="SM00421">
    <property type="entry name" value="HTH_LUXR"/>
    <property type="match status" value="1"/>
</dbReference>
<feature type="domain" description="HTH luxR-type" evidence="1">
    <location>
        <begin position="315"/>
        <end position="372"/>
    </location>
</feature>
<reference evidence="2 3" key="1">
    <citation type="journal article" date="2016" name="Genome Announc.">
        <title>Complete Genome Sequence of Methylobacterium populi P-1M, Isolated from Pink-Pigmented Household Biofilm.</title>
        <authorList>
            <person name="Morohoshi T."/>
            <person name="Ikeda T."/>
        </authorList>
    </citation>
    <scope>NUCLEOTIDE SEQUENCE [LARGE SCALE GENOMIC DNA]</scope>
    <source>
        <strain evidence="2 3">P-1M</strain>
    </source>
</reference>
<organism evidence="2 3">
    <name type="scientific">Methylorubrum populi</name>
    <dbReference type="NCBI Taxonomy" id="223967"/>
    <lineage>
        <taxon>Bacteria</taxon>
        <taxon>Pseudomonadati</taxon>
        <taxon>Pseudomonadota</taxon>
        <taxon>Alphaproteobacteria</taxon>
        <taxon>Hyphomicrobiales</taxon>
        <taxon>Methylobacteriaceae</taxon>
        <taxon>Methylorubrum</taxon>
    </lineage>
</organism>
<dbReference type="SUPFAM" id="SSF46894">
    <property type="entry name" value="C-terminal effector domain of the bipartite response regulators"/>
    <property type="match status" value="1"/>
</dbReference>
<sequence length="379" mass="40324">MTIHPRSIPLPRPVSIEPAALSPEGAALIDRIYEAAAVPELWRDVLSGLARFARAREAVMIVTTGTHFRDVVTTSPEFDLLVAEHLRFPGNVRTGRLLDLRHPGFLNDLDVVTEEEIATLPLYQDFLIPRGYGAGTATTVLVPSGDSVIVHCERARAEGDFGPQTLAALNGLRPHLARAALLSARLEMERVATTTRTLEALGLPAAVLGSGGRLIGANPSLVAMMPHTLSDQPSRLAAVDPAADRLLREALERSAEEQPVRSIPIAAREDRPPVILHLVPIRGAAHDVFARARFVLVATPVVARDVPGAEVVQGLFDLTPAEARLAALIAAGDAPVPAAAKLGITPSTARTVLKRVFQKTGVSRQAELVGLLAGTALPR</sequence>
<dbReference type="InterPro" id="IPR036388">
    <property type="entry name" value="WH-like_DNA-bd_sf"/>
</dbReference>
<name>A0A160PEV0_9HYPH</name>
<dbReference type="InterPro" id="IPR016032">
    <property type="entry name" value="Sig_transdc_resp-reg_C-effctor"/>
</dbReference>
<evidence type="ECO:0000313" key="2">
    <source>
        <dbReference type="EMBL" id="BAU90703.1"/>
    </source>
</evidence>
<evidence type="ECO:0000313" key="3">
    <source>
        <dbReference type="Proteomes" id="UP000218288"/>
    </source>
</evidence>
<dbReference type="InterPro" id="IPR000792">
    <property type="entry name" value="Tscrpt_reg_LuxR_C"/>
</dbReference>
<dbReference type="Gene3D" id="1.10.10.10">
    <property type="entry name" value="Winged helix-like DNA-binding domain superfamily/Winged helix DNA-binding domain"/>
    <property type="match status" value="1"/>
</dbReference>
<proteinExistence type="predicted"/>
<accession>A0A160PEV0</accession>
<gene>
    <name evidence="2" type="ORF">MPPM_2098</name>
</gene>
<dbReference type="AlphaFoldDB" id="A0A160PEV0"/>